<sequence>PLSMFRRQAVISSATPPAVSWPAATFRFSSLSSIGRRTLASSRSLVSRSSFCTSRSFS</sequence>
<name>A0A383DJI8_9ZZZZ</name>
<protein>
    <submittedName>
        <fullName evidence="1">Uncharacterized protein</fullName>
    </submittedName>
</protein>
<reference evidence="1" key="1">
    <citation type="submission" date="2018-05" db="EMBL/GenBank/DDBJ databases">
        <authorList>
            <person name="Lanie J.A."/>
            <person name="Ng W.-L."/>
            <person name="Kazmierczak K.M."/>
            <person name="Andrzejewski T.M."/>
            <person name="Davidsen T.M."/>
            <person name="Wayne K.J."/>
            <person name="Tettelin H."/>
            <person name="Glass J.I."/>
            <person name="Rusch D."/>
            <person name="Podicherti R."/>
            <person name="Tsui H.-C.T."/>
            <person name="Winkler M.E."/>
        </authorList>
    </citation>
    <scope>NUCLEOTIDE SEQUENCE</scope>
</reference>
<accession>A0A383DJI8</accession>
<gene>
    <name evidence="1" type="ORF">METZ01_LOCUS497269</name>
</gene>
<proteinExistence type="predicted"/>
<feature type="non-terminal residue" evidence="1">
    <location>
        <position position="1"/>
    </location>
</feature>
<feature type="non-terminal residue" evidence="1">
    <location>
        <position position="58"/>
    </location>
</feature>
<evidence type="ECO:0000313" key="1">
    <source>
        <dbReference type="EMBL" id="SVE44415.1"/>
    </source>
</evidence>
<organism evidence="1">
    <name type="scientific">marine metagenome</name>
    <dbReference type="NCBI Taxonomy" id="408172"/>
    <lineage>
        <taxon>unclassified sequences</taxon>
        <taxon>metagenomes</taxon>
        <taxon>ecological metagenomes</taxon>
    </lineage>
</organism>
<dbReference type="EMBL" id="UINC01217702">
    <property type="protein sequence ID" value="SVE44415.1"/>
    <property type="molecule type" value="Genomic_DNA"/>
</dbReference>
<dbReference type="AlphaFoldDB" id="A0A383DJI8"/>